<dbReference type="Proteomes" id="UP000566813">
    <property type="component" value="Unassembled WGS sequence"/>
</dbReference>
<keyword evidence="2" id="KW-1185">Reference proteome</keyword>
<evidence type="ECO:0000313" key="2">
    <source>
        <dbReference type="Proteomes" id="UP000566813"/>
    </source>
</evidence>
<evidence type="ECO:0000313" key="1">
    <source>
        <dbReference type="EMBL" id="MBC2665714.1"/>
    </source>
</evidence>
<name>A0A7X1KLL5_9SPHN</name>
<organism evidence="1 2">
    <name type="scientific">Novosphingobium flavum</name>
    <dbReference type="NCBI Taxonomy" id="1778672"/>
    <lineage>
        <taxon>Bacteria</taxon>
        <taxon>Pseudomonadati</taxon>
        <taxon>Pseudomonadota</taxon>
        <taxon>Alphaproteobacteria</taxon>
        <taxon>Sphingomonadales</taxon>
        <taxon>Sphingomonadaceae</taxon>
        <taxon>Novosphingobium</taxon>
    </lineage>
</organism>
<accession>A0A7X1KLL5</accession>
<proteinExistence type="predicted"/>
<evidence type="ECO:0008006" key="3">
    <source>
        <dbReference type="Google" id="ProtNLM"/>
    </source>
</evidence>
<dbReference type="AlphaFoldDB" id="A0A7X1KLL5"/>
<reference evidence="1 2" key="1">
    <citation type="submission" date="2020-08" db="EMBL/GenBank/DDBJ databases">
        <title>The genome sequence of type strain Novosphingobium flavum NBRC 111647.</title>
        <authorList>
            <person name="Liu Y."/>
        </authorList>
    </citation>
    <scope>NUCLEOTIDE SEQUENCE [LARGE SCALE GENOMIC DNA]</scope>
    <source>
        <strain evidence="1 2">NBRC 111647</strain>
    </source>
</reference>
<comment type="caution">
    <text evidence="1">The sequence shown here is derived from an EMBL/GenBank/DDBJ whole genome shotgun (WGS) entry which is preliminary data.</text>
</comment>
<dbReference type="EMBL" id="JACLAW010000006">
    <property type="protein sequence ID" value="MBC2665714.1"/>
    <property type="molecule type" value="Genomic_DNA"/>
</dbReference>
<sequence length="86" mass="9276">MLRNVATTGPVTAYDRGHLALYAALLDAEEAGMAWHEAAATIMRIDIADAGAHGCWRSHLERARWIIGEGLGAALEAFGRTSKLTR</sequence>
<protein>
    <recommendedName>
        <fullName evidence="3">DUF2285 domain-containing protein</fullName>
    </recommendedName>
</protein>
<gene>
    <name evidence="1" type="ORF">H7F51_09270</name>
</gene>